<reference evidence="2" key="1">
    <citation type="journal article" date="2019" name="Int. J. Syst. Evol. Microbiol.">
        <title>The Global Catalogue of Microorganisms (GCM) 10K type strain sequencing project: providing services to taxonomists for standard genome sequencing and annotation.</title>
        <authorList>
            <consortium name="The Broad Institute Genomics Platform"/>
            <consortium name="The Broad Institute Genome Sequencing Center for Infectious Disease"/>
            <person name="Wu L."/>
            <person name="Ma J."/>
        </authorList>
    </citation>
    <scope>NUCLEOTIDE SEQUENCE [LARGE SCALE GENOMIC DNA]</scope>
    <source>
        <strain evidence="2">JCM 17666</strain>
    </source>
</reference>
<proteinExistence type="predicted"/>
<organism evidence="1 2">
    <name type="scientific">Pigmentiphaga soli</name>
    <dbReference type="NCBI Taxonomy" id="1007095"/>
    <lineage>
        <taxon>Bacteria</taxon>
        <taxon>Pseudomonadati</taxon>
        <taxon>Pseudomonadota</taxon>
        <taxon>Betaproteobacteria</taxon>
        <taxon>Burkholderiales</taxon>
        <taxon>Alcaligenaceae</taxon>
        <taxon>Pigmentiphaga</taxon>
    </lineage>
</organism>
<dbReference type="RefSeq" id="WP_345252236.1">
    <property type="nucleotide sequence ID" value="NZ_BAABFO010000036.1"/>
</dbReference>
<dbReference type="Proteomes" id="UP001501671">
    <property type="component" value="Unassembled WGS sequence"/>
</dbReference>
<dbReference type="EMBL" id="BAABFO010000036">
    <property type="protein sequence ID" value="GAA4342982.1"/>
    <property type="molecule type" value="Genomic_DNA"/>
</dbReference>
<protein>
    <submittedName>
        <fullName evidence="1">Uncharacterized protein</fullName>
    </submittedName>
</protein>
<name>A0ABP8HQZ1_9BURK</name>
<accession>A0ABP8HQZ1</accession>
<keyword evidence="2" id="KW-1185">Reference proteome</keyword>
<sequence length="85" mass="9081">MNETALINAQEHLKGQITAVQNVLSMLIVAHPNSEQLKSVIQTISQQVAPTLDQAHPEFKKGWLAVIANVCQTEEGGAPGTGAQH</sequence>
<comment type="caution">
    <text evidence="1">The sequence shown here is derived from an EMBL/GenBank/DDBJ whole genome shotgun (WGS) entry which is preliminary data.</text>
</comment>
<gene>
    <name evidence="1" type="ORF">GCM10023144_45500</name>
</gene>
<evidence type="ECO:0000313" key="1">
    <source>
        <dbReference type="EMBL" id="GAA4342982.1"/>
    </source>
</evidence>
<evidence type="ECO:0000313" key="2">
    <source>
        <dbReference type="Proteomes" id="UP001501671"/>
    </source>
</evidence>